<dbReference type="EMBL" id="BLKU01000005">
    <property type="protein sequence ID" value="GFG66094.1"/>
    <property type="molecule type" value="Genomic_DNA"/>
</dbReference>
<dbReference type="InterPro" id="IPR011335">
    <property type="entry name" value="Restrct_endonuc-II-like"/>
</dbReference>
<accession>A0ABQ1BRX5</accession>
<dbReference type="Proteomes" id="UP000465306">
    <property type="component" value="Unassembled WGS sequence"/>
</dbReference>
<sequence length="301" mass="33450">MSGLDATMPGMQVVFRGSEAVARGELTRHELQRWYRPILPGVYAPKGQELSLRHRTEAAWLWSRRRGVIAGVAASALHGARWVDANTPIELIFSNTRPPSGVVAREQTLGNDEITRVAGLPVTTLARTAYDLGRQLPRTQAVARLDALMRATPFHVDAVLALTQRYPGARGTRRLQSALRLVDGGCASPKESWLRLLMLDAGLPALTTQIPVGENYRAVAMLDMGWPEFGVAVEYDGDQHRSDRRQYAKDQWRSRKLAELGWIVVRVIAEDQPKEVIERVRKALLSRGWRPGQAPIITLAG</sequence>
<keyword evidence="2" id="KW-1185">Reference proteome</keyword>
<gene>
    <name evidence="1" type="ORF">MKUB_35840</name>
</gene>
<protein>
    <recommendedName>
        <fullName evidence="3">DUF559 domain-containing protein</fullName>
    </recommendedName>
</protein>
<dbReference type="Gene3D" id="3.40.960.10">
    <property type="entry name" value="VSR Endonuclease"/>
    <property type="match status" value="1"/>
</dbReference>
<name>A0ABQ1BRX5_9MYCO</name>
<proteinExistence type="predicted"/>
<comment type="caution">
    <text evidence="1">The sequence shown here is derived from an EMBL/GenBank/DDBJ whole genome shotgun (WGS) entry which is preliminary data.</text>
</comment>
<organism evidence="1 2">
    <name type="scientific">Mycobacterium kubicae</name>
    <dbReference type="NCBI Taxonomy" id="120959"/>
    <lineage>
        <taxon>Bacteria</taxon>
        <taxon>Bacillati</taxon>
        <taxon>Actinomycetota</taxon>
        <taxon>Actinomycetes</taxon>
        <taxon>Mycobacteriales</taxon>
        <taxon>Mycobacteriaceae</taxon>
        <taxon>Mycobacterium</taxon>
        <taxon>Mycobacterium simiae complex</taxon>
    </lineage>
</organism>
<reference evidence="1 2" key="1">
    <citation type="journal article" date="2019" name="Emerg. Microbes Infect.">
        <title>Comprehensive subspecies identification of 175 nontuberculous mycobacteria species based on 7547 genomic profiles.</title>
        <authorList>
            <person name="Matsumoto Y."/>
            <person name="Kinjo T."/>
            <person name="Motooka D."/>
            <person name="Nabeya D."/>
            <person name="Jung N."/>
            <person name="Uechi K."/>
            <person name="Horii T."/>
            <person name="Iida T."/>
            <person name="Fujita J."/>
            <person name="Nakamura S."/>
        </authorList>
    </citation>
    <scope>NUCLEOTIDE SEQUENCE [LARGE SCALE GENOMIC DNA]</scope>
    <source>
        <strain evidence="1 2">JCM 13573</strain>
    </source>
</reference>
<dbReference type="SUPFAM" id="SSF52980">
    <property type="entry name" value="Restriction endonuclease-like"/>
    <property type="match status" value="1"/>
</dbReference>
<evidence type="ECO:0000313" key="2">
    <source>
        <dbReference type="Proteomes" id="UP000465306"/>
    </source>
</evidence>
<evidence type="ECO:0008006" key="3">
    <source>
        <dbReference type="Google" id="ProtNLM"/>
    </source>
</evidence>
<evidence type="ECO:0000313" key="1">
    <source>
        <dbReference type="EMBL" id="GFG66094.1"/>
    </source>
</evidence>